<sequence length="239" mass="27788">MDSEEQFNKEEFANLLDRAKGERSINNFANETGVSAAHISRFLRKMIVSPPTPETISKFAAKAQNGVTYQDLMIAAGHLARHDDLDENIEVSVKKESPLNIKRQMSELEKKFIQVILADLYESPFKWSVEKNEGRFIGPDMVLNIDYEGYNRWYLEFMPSIPDRIHFSNMKTIHVYGRIAMYELLESDKLTIVVNDEKEFIRMMKRPPLSLRANLYVMLIDLEGGKIIKEETLCKYRKD</sequence>
<dbReference type="Proteomes" id="UP000181936">
    <property type="component" value="Chromosome"/>
</dbReference>
<accession>A0A1L3MM84</accession>
<gene>
    <name evidence="1" type="ORF">A9C19_01110</name>
</gene>
<organism evidence="1 2">
    <name type="scientific">Bacillus weihaiensis</name>
    <dbReference type="NCBI Taxonomy" id="1547283"/>
    <lineage>
        <taxon>Bacteria</taxon>
        <taxon>Bacillati</taxon>
        <taxon>Bacillota</taxon>
        <taxon>Bacilli</taxon>
        <taxon>Bacillales</taxon>
        <taxon>Bacillaceae</taxon>
        <taxon>Bacillus</taxon>
    </lineage>
</organism>
<reference evidence="1 2" key="1">
    <citation type="journal article" date="2016" name="Sci. Rep.">
        <title>Complete genome sequence and transcriptomic analysis of a novel marine strain Bacillus weihaiensis reveals the mechanism of brown algae degradation.</title>
        <authorList>
            <person name="Zhu Y."/>
            <person name="Chen P."/>
            <person name="Bao Y."/>
            <person name="Men Y."/>
            <person name="Zeng Y."/>
            <person name="Yang J."/>
            <person name="Sun J."/>
            <person name="Sun Y."/>
        </authorList>
    </citation>
    <scope>NUCLEOTIDE SEQUENCE [LARGE SCALE GENOMIC DNA]</scope>
    <source>
        <strain evidence="1 2">Alg07</strain>
    </source>
</reference>
<proteinExistence type="predicted"/>
<dbReference type="RefSeq" id="WP_072578253.1">
    <property type="nucleotide sequence ID" value="NZ_CP016020.1"/>
</dbReference>
<dbReference type="EMBL" id="CP016020">
    <property type="protein sequence ID" value="APH03465.1"/>
    <property type="molecule type" value="Genomic_DNA"/>
</dbReference>
<evidence type="ECO:0000313" key="1">
    <source>
        <dbReference type="EMBL" id="APH03465.1"/>
    </source>
</evidence>
<evidence type="ECO:0000313" key="2">
    <source>
        <dbReference type="Proteomes" id="UP000181936"/>
    </source>
</evidence>
<name>A0A1L3MM84_9BACI</name>
<keyword evidence="2" id="KW-1185">Reference proteome</keyword>
<protein>
    <submittedName>
        <fullName evidence="1">Uncharacterized protein</fullName>
    </submittedName>
</protein>
<dbReference type="KEGG" id="bwh:A9C19_01110"/>
<dbReference type="AlphaFoldDB" id="A0A1L3MM84"/>
<dbReference type="OrthoDB" id="2002339at2"/>